<feature type="coiled-coil region" evidence="1">
    <location>
        <begin position="41"/>
        <end position="68"/>
    </location>
</feature>
<gene>
    <name evidence="3" type="ORF">CSKR_111512</name>
</gene>
<accession>A0A8T1MHB3</accession>
<feature type="coiled-coil region" evidence="1">
    <location>
        <begin position="98"/>
        <end position="181"/>
    </location>
</feature>
<proteinExistence type="predicted"/>
<protein>
    <recommendedName>
        <fullName evidence="5">DUF4515 domain-containing protein</fullName>
    </recommendedName>
</protein>
<evidence type="ECO:0000313" key="3">
    <source>
        <dbReference type="EMBL" id="KAG5448804.1"/>
    </source>
</evidence>
<name>A0A8T1MHB3_CLOSI</name>
<feature type="region of interest" description="Disordered" evidence="2">
    <location>
        <begin position="1"/>
        <end position="26"/>
    </location>
</feature>
<evidence type="ECO:0000256" key="2">
    <source>
        <dbReference type="SAM" id="MobiDB-lite"/>
    </source>
</evidence>
<comment type="caution">
    <text evidence="3">The sequence shown here is derived from an EMBL/GenBank/DDBJ whole genome shotgun (WGS) entry which is preliminary data.</text>
</comment>
<evidence type="ECO:0000256" key="1">
    <source>
        <dbReference type="SAM" id="Coils"/>
    </source>
</evidence>
<keyword evidence="4" id="KW-1185">Reference proteome</keyword>
<keyword evidence="1" id="KW-0175">Coiled coil</keyword>
<reference evidence="3 4" key="1">
    <citation type="journal article" date="2018" name="Biotechnol. Adv.">
        <title>Improved genomic resources and new bioinformatic workflow for the carcinogenic parasite Clonorchis sinensis: Biotechnological implications.</title>
        <authorList>
            <person name="Wang D."/>
            <person name="Korhonen P.K."/>
            <person name="Gasser R.B."/>
            <person name="Young N.D."/>
        </authorList>
    </citation>
    <scope>NUCLEOTIDE SEQUENCE [LARGE SCALE GENOMIC DNA]</scope>
    <source>
        <strain evidence="3">Cs-k2</strain>
    </source>
</reference>
<organism evidence="3 4">
    <name type="scientific">Clonorchis sinensis</name>
    <name type="common">Chinese liver fluke</name>
    <dbReference type="NCBI Taxonomy" id="79923"/>
    <lineage>
        <taxon>Eukaryota</taxon>
        <taxon>Metazoa</taxon>
        <taxon>Spiralia</taxon>
        <taxon>Lophotrochozoa</taxon>
        <taxon>Platyhelminthes</taxon>
        <taxon>Trematoda</taxon>
        <taxon>Digenea</taxon>
        <taxon>Opisthorchiida</taxon>
        <taxon>Opisthorchiata</taxon>
        <taxon>Opisthorchiidae</taxon>
        <taxon>Clonorchis</taxon>
    </lineage>
</organism>
<evidence type="ECO:0000313" key="4">
    <source>
        <dbReference type="Proteomes" id="UP000286415"/>
    </source>
</evidence>
<dbReference type="AlphaFoldDB" id="A0A8T1MHB3"/>
<dbReference type="Proteomes" id="UP000286415">
    <property type="component" value="Unassembled WGS sequence"/>
</dbReference>
<evidence type="ECO:0008006" key="5">
    <source>
        <dbReference type="Google" id="ProtNLM"/>
    </source>
</evidence>
<reference evidence="3 4" key="2">
    <citation type="journal article" date="2021" name="Genomics">
        <title>High-quality reference genome for Clonorchis sinensis.</title>
        <authorList>
            <person name="Young N.D."/>
            <person name="Stroehlein A.J."/>
            <person name="Kinkar L."/>
            <person name="Wang T."/>
            <person name="Sohn W.M."/>
            <person name="Chang B.C.H."/>
            <person name="Kaur P."/>
            <person name="Weisz D."/>
            <person name="Dudchenko O."/>
            <person name="Aiden E.L."/>
            <person name="Korhonen P.K."/>
            <person name="Gasser R.B."/>
        </authorList>
    </citation>
    <scope>NUCLEOTIDE SEQUENCE [LARGE SCALE GENOMIC DNA]</scope>
    <source>
        <strain evidence="3">Cs-k2</strain>
    </source>
</reference>
<dbReference type="OrthoDB" id="2129492at2759"/>
<sequence>MPKQNRKRNTSKEAKDKAASADEEFTRKLEAEKKSILNNELSSVSMELERARGDIQELRKKIIAVDQLIEDNGSRNNEYLCYFAKKFQLRAEQPVTLNEFHEQNIQLMEEKRHQMLEEYALKTKDLFKILEEESQKLREAKDKLASLDELKMVRKEQEDELARLEKENDLLRSQYAKRLDRLGKDLDLKYENLRLESEARIRNTNDEAPKNALCLVLKEAEETYEKSCELRQEIIRMNTSLKDMEQEMEKSVLQNAEFRRNRLYLSDLSYLEHCRLNGIQKMTYFTEHSG</sequence>
<dbReference type="EMBL" id="NIRI02000042">
    <property type="protein sequence ID" value="KAG5448804.1"/>
    <property type="molecule type" value="Genomic_DNA"/>
</dbReference>
<feature type="compositionally biased region" description="Basic and acidic residues" evidence="2">
    <location>
        <begin position="10"/>
        <end position="26"/>
    </location>
</feature>